<feature type="domain" description="UDP-N-acetylglucosamine 2-epimerase" evidence="1">
    <location>
        <begin position="30"/>
        <end position="369"/>
    </location>
</feature>
<dbReference type="Proteomes" id="UP000478483">
    <property type="component" value="Unassembled WGS sequence"/>
</dbReference>
<evidence type="ECO:0000313" key="3">
    <source>
        <dbReference type="Proteomes" id="UP000478483"/>
    </source>
</evidence>
<dbReference type="NCBIfam" id="TIGR03568">
    <property type="entry name" value="NeuC_NnaA"/>
    <property type="match status" value="1"/>
</dbReference>
<dbReference type="GO" id="GO:0004553">
    <property type="term" value="F:hydrolase activity, hydrolyzing O-glycosyl compounds"/>
    <property type="evidence" value="ECO:0007669"/>
    <property type="project" value="InterPro"/>
</dbReference>
<evidence type="ECO:0000259" key="1">
    <source>
        <dbReference type="Pfam" id="PF02350"/>
    </source>
</evidence>
<comment type="caution">
    <text evidence="2">The sequence shown here is derived from an EMBL/GenBank/DDBJ whole genome shotgun (WGS) entry which is preliminary data.</text>
</comment>
<dbReference type="InterPro" id="IPR020004">
    <property type="entry name" value="UDP-GlcNAc_Epase"/>
</dbReference>
<dbReference type="InterPro" id="IPR003331">
    <property type="entry name" value="UDP_GlcNAc_Epimerase_2_dom"/>
</dbReference>
<keyword evidence="2" id="KW-0326">Glycosidase</keyword>
<dbReference type="PANTHER" id="PTHR43174">
    <property type="entry name" value="UDP-N-ACETYLGLUCOSAMINE 2-EPIMERASE"/>
    <property type="match status" value="1"/>
</dbReference>
<dbReference type="GO" id="GO:0006047">
    <property type="term" value="P:UDP-N-acetylglucosamine metabolic process"/>
    <property type="evidence" value="ECO:0007669"/>
    <property type="project" value="InterPro"/>
</dbReference>
<organism evidence="2 3">
    <name type="scientific">Roseburia intestinalis</name>
    <dbReference type="NCBI Taxonomy" id="166486"/>
    <lineage>
        <taxon>Bacteria</taxon>
        <taxon>Bacillati</taxon>
        <taxon>Bacillota</taxon>
        <taxon>Clostridia</taxon>
        <taxon>Lachnospirales</taxon>
        <taxon>Lachnospiraceae</taxon>
        <taxon>Roseburia</taxon>
    </lineage>
</organism>
<dbReference type="RefSeq" id="WP_118413520.1">
    <property type="nucleotide sequence ID" value="NZ_QRPI01000031.1"/>
</dbReference>
<protein>
    <submittedName>
        <fullName evidence="2">UDP-N-acetylglucosamine 2-epimerase (Hydrolyzing)</fullName>
        <ecNumber evidence="2">3.2.1.183</ecNumber>
    </submittedName>
</protein>
<evidence type="ECO:0000313" key="2">
    <source>
        <dbReference type="EMBL" id="MTR87015.1"/>
    </source>
</evidence>
<accession>A0A6L6LA66</accession>
<dbReference type="Pfam" id="PF02350">
    <property type="entry name" value="Epimerase_2"/>
    <property type="match status" value="1"/>
</dbReference>
<proteinExistence type="predicted"/>
<keyword evidence="2" id="KW-0378">Hydrolase</keyword>
<dbReference type="EMBL" id="WNAJ01000035">
    <property type="protein sequence ID" value="MTR87015.1"/>
    <property type="molecule type" value="Genomic_DNA"/>
</dbReference>
<dbReference type="InterPro" id="IPR029767">
    <property type="entry name" value="WecB-like"/>
</dbReference>
<dbReference type="EC" id="3.2.1.183" evidence="2"/>
<reference evidence="2 3" key="1">
    <citation type="journal article" date="2019" name="Nat. Med.">
        <title>A library of human gut bacterial isolates paired with longitudinal multiomics data enables mechanistic microbiome research.</title>
        <authorList>
            <person name="Poyet M."/>
            <person name="Groussin M."/>
            <person name="Gibbons S.M."/>
            <person name="Avila-Pacheco J."/>
            <person name="Jiang X."/>
            <person name="Kearney S.M."/>
            <person name="Perrotta A.R."/>
            <person name="Berdy B."/>
            <person name="Zhao S."/>
            <person name="Lieberman T.D."/>
            <person name="Swanson P.K."/>
            <person name="Smith M."/>
            <person name="Roesemann S."/>
            <person name="Alexander J.E."/>
            <person name="Rich S.A."/>
            <person name="Livny J."/>
            <person name="Vlamakis H."/>
            <person name="Clish C."/>
            <person name="Bullock K."/>
            <person name="Deik A."/>
            <person name="Scott J."/>
            <person name="Pierce K.A."/>
            <person name="Xavier R.J."/>
            <person name="Alm E.J."/>
        </authorList>
    </citation>
    <scope>NUCLEOTIDE SEQUENCE [LARGE SCALE GENOMIC DNA]</scope>
    <source>
        <strain evidence="2 3">BIOML-A1</strain>
    </source>
</reference>
<dbReference type="CDD" id="cd03786">
    <property type="entry name" value="GTB_UDP-GlcNAc_2-Epimerase"/>
    <property type="match status" value="1"/>
</dbReference>
<dbReference type="AlphaFoldDB" id="A0A6L6LA66"/>
<dbReference type="Gene3D" id="3.40.50.2000">
    <property type="entry name" value="Glycogen Phosphorylase B"/>
    <property type="match status" value="2"/>
</dbReference>
<dbReference type="SUPFAM" id="SSF53756">
    <property type="entry name" value="UDP-Glycosyltransferase/glycogen phosphorylase"/>
    <property type="match status" value="1"/>
</dbReference>
<name>A0A6L6LA66_9FIRM</name>
<sequence length="387" mass="43582">MKKIAVITATRAEYGLLYPVIKELRKYESAKLCVDLIVTGTHLIDDYGKTINDIRKDGIRIDREIPIPVKSDCNLDIANNQSEILKQFAKLFSETGYTAVLILGDRYEMLMVAIAAFDMHIPIIHLYGGDTTEGAMDESIRHSISKMSYLHFATNEDSRRRIIQLGENPDRVFNYGAPGIDNIIKIKKMSKKDVLESVCLPPDCRYAICTYHPVTLEKDNVVKLIMDFLEALSSFANIQFIITKSNADQGGALINCMLEKESKKHDNIHVFASLGTQKYLSLMQYSEAVIGNSSSGIMEAPSFHVPTVNIGNRQKGRLQAKSIINCDSDKISIEKAIEYALSKEMHIFCENVDNPYGDGTASEKIAKKIIEVLRQPIDLKKHFYNYK</sequence>
<gene>
    <name evidence="2" type="primary">neuC</name>
    <name evidence="2" type="ORF">GMD50_18675</name>
</gene>
<dbReference type="PANTHER" id="PTHR43174:SF3">
    <property type="entry name" value="UDP-N-ACETYLGLUCOSAMINE 2-EPIMERASE"/>
    <property type="match status" value="1"/>
</dbReference>